<keyword evidence="8 13" id="KW-0238">DNA-binding</keyword>
<dbReference type="Gene3D" id="3.90.320.10">
    <property type="match status" value="1"/>
</dbReference>
<comment type="cofactor">
    <cofactor evidence="13">
        <name>Mg(2+)</name>
        <dbReference type="ChEBI" id="CHEBI:18420"/>
    </cofactor>
</comment>
<dbReference type="EC" id="5.6.2.4" evidence="13"/>
<keyword evidence="7 13" id="KW-0067">ATP-binding</keyword>
<reference evidence="18" key="1">
    <citation type="journal article" date="2019" name="Int. J. Syst. Evol. Microbiol.">
        <title>The Global Catalogue of Microorganisms (GCM) 10K type strain sequencing project: providing services to taxonomists for standard genome sequencing and annotation.</title>
        <authorList>
            <consortium name="The Broad Institute Genomics Platform"/>
            <consortium name="The Broad Institute Genome Sequencing Center for Infectious Disease"/>
            <person name="Wu L."/>
            <person name="Ma J."/>
        </authorList>
    </citation>
    <scope>NUCLEOTIDE SEQUENCE [LARGE SCALE GENOMIC DNA]</scope>
    <source>
        <strain evidence="18">CGMCC 1.16305</strain>
    </source>
</reference>
<feature type="domain" description="UvrD-like helicase ATP-binding" evidence="15">
    <location>
        <begin position="9"/>
        <end position="484"/>
    </location>
</feature>
<keyword evidence="2 13" id="KW-0547">Nucleotide-binding</keyword>
<accession>A0ABW2PTA2</accession>
<name>A0ABW2PTA2_9BACL</name>
<proteinExistence type="inferred from homology"/>
<evidence type="ECO:0000313" key="18">
    <source>
        <dbReference type="Proteomes" id="UP001596505"/>
    </source>
</evidence>
<evidence type="ECO:0000259" key="16">
    <source>
        <dbReference type="PROSITE" id="PS51217"/>
    </source>
</evidence>
<evidence type="ECO:0000313" key="17">
    <source>
        <dbReference type="EMBL" id="MFC7391837.1"/>
    </source>
</evidence>
<dbReference type="HAMAP" id="MF_01451">
    <property type="entry name" value="AddA"/>
    <property type="match status" value="1"/>
</dbReference>
<evidence type="ECO:0000256" key="5">
    <source>
        <dbReference type="ARBA" id="ARBA00022806"/>
    </source>
</evidence>
<evidence type="ECO:0000256" key="8">
    <source>
        <dbReference type="ARBA" id="ARBA00023125"/>
    </source>
</evidence>
<gene>
    <name evidence="13 17" type="primary">addA</name>
    <name evidence="17" type="ORF">ACFQRG_02360</name>
</gene>
<keyword evidence="6 13" id="KW-0269">Exonuclease</keyword>
<comment type="function">
    <text evidence="13">The heterodimer acts as both an ATP-dependent DNA helicase and an ATP-dependent, dual-direction single-stranded exonuclease. Recognizes the chi site generating a DNA molecule suitable for the initiation of homologous recombination. The AddA nuclease domain is required for chi fragment generation; this subunit has the helicase and 3' -&gt; 5' nuclease activities.</text>
</comment>
<keyword evidence="1 13" id="KW-0540">Nuclease</keyword>
<dbReference type="Proteomes" id="UP001596505">
    <property type="component" value="Unassembled WGS sequence"/>
</dbReference>
<keyword evidence="5 13" id="KW-0347">Helicase</keyword>
<sequence length="1246" mass="143340">MQKSKPANSQWTDEQWQAITEKGKDILVAAAAGSGKTAVLVERIISKITDPDHPIDVDRLLIVTFTNAAAAEMRSRIGKALEKALSENPGSLFLRRQLSLLNKASIMTCHAFCLSVVKRYYYLLDLDPSFRIIDTTEGELLREEVMEDLFEDFYSSEDNQLFYGLVDRYSNDRNDIYLQNLIQKIYDFSGSHSWPEQWLDDISQAYHVEDLTSIDELKWTEGVKAALKQQLMSLLSILKQAETLANEPGGPVPYLDNIEQDKAMIEKLIYTCDQTWEDCYQAFSNIKFTKLKAVKGDDYIEALKKQVKDLRDSVKKQVTKIQDEWFKRTPDSYLQDLKEMAPYVDQLIDLVKEFSIRYRKAKLEKGVVDFSDLEHYCLDILRDRAAVPGQELPSSVAEQYRAQFEEVLVDEYQDTNLVQETILQLVSRDQALGGNLFMVGDVKQSIYRFRLAEPGLFLTKYKQFGHVDSETGCKIDLAKNFRSRQEIIDGTNYLFKQIMDEEVGEIDYDEQAELKLGASYPEASHPAELLIINRKNNNADEETDEAEDFQAAELEAHQIAKKIKELIGTNPDEAFQVFDKDLKRNRPIQYRDIVILLRAAQSLAPTMIDILKQQGIPAHAELSTGYFDAVEVSVMMSLLNVIDNPYQDIPLAAVLRSPIVGLSGNDLAQIRLKQDKVPFYEALKAYISDNNNSLANKLIYFTEQLQSWRSRARSGALADLIWQIYRETGYYDYVVGLAGGNQRQANLKALYDRARQYEKTSFRGLFRFLRFIERMRDRGSDLGAARALSEQEDVVRIMTIHKSKGLEYPVVFVGGLNKQFNQMDLRQKALLHKGLGFGTRNIDPEKRISLPTMPFLAIKQKMAEEMLAEEMRVLYVALTRAKEKLYLIGTINDAEKTIKKWAAYVQKKSWLLPAFDRSKGKTFLDWIGPAVIRHCQADTLHEIAGEQPDKTTVSLDSSSWVTKVVPSNELLPEENPSEEKDKKWLQIKQWQPVQTNGEYIDKISRRLTWNYSYNKATSFMAKQTVTEIKRQQDYFNDGFDEAMIRQFRQPIGDRPRFLQKGQLSATEKGTAMHMMMQHVDISREISIDSLKEQGAACLANELMTPEQENSLDYEAILAFFKSSIGQRMINAPRVVRECPFSLVLDSNETYPDWQNDDNEKILVQGVIDCLIEDHDGLALIDYKTDQVAERYPSIEEAEKQMILRYEKQMVLYKTAIERIWKRKVQTVGLWSFDIGRFIEIRKEEKV</sequence>
<dbReference type="Gene3D" id="6.10.250.2380">
    <property type="match status" value="1"/>
</dbReference>
<dbReference type="CDD" id="cd18807">
    <property type="entry name" value="SF1_C_UvrD"/>
    <property type="match status" value="1"/>
</dbReference>
<dbReference type="GO" id="GO:0003678">
    <property type="term" value="F:DNA helicase activity"/>
    <property type="evidence" value="ECO:0007669"/>
    <property type="project" value="UniProtKB-EC"/>
</dbReference>
<evidence type="ECO:0000256" key="1">
    <source>
        <dbReference type="ARBA" id="ARBA00022722"/>
    </source>
</evidence>
<evidence type="ECO:0000256" key="14">
    <source>
        <dbReference type="PROSITE-ProRule" id="PRU00560"/>
    </source>
</evidence>
<evidence type="ECO:0000256" key="13">
    <source>
        <dbReference type="HAMAP-Rule" id="MF_01451"/>
    </source>
</evidence>
<dbReference type="Pfam" id="PF12705">
    <property type="entry name" value="PDDEXK_1"/>
    <property type="match status" value="1"/>
</dbReference>
<keyword evidence="9 13" id="KW-0234">DNA repair</keyword>
<feature type="domain" description="UvrD-like helicase C-terminal" evidence="16">
    <location>
        <begin position="513"/>
        <end position="805"/>
    </location>
</feature>
<feature type="binding site" evidence="14">
    <location>
        <begin position="30"/>
        <end position="37"/>
    </location>
    <ligand>
        <name>ATP</name>
        <dbReference type="ChEBI" id="CHEBI:30616"/>
    </ligand>
</feature>
<dbReference type="InterPro" id="IPR038726">
    <property type="entry name" value="PDDEXK_AddAB-type"/>
</dbReference>
<keyword evidence="3 13" id="KW-0227">DNA damage</keyword>
<comment type="catalytic activity">
    <reaction evidence="11 13">
        <text>Couples ATP hydrolysis with the unwinding of duplex DNA by translocating in the 3'-5' direction.</text>
        <dbReference type="EC" id="5.6.2.4"/>
    </reaction>
</comment>
<comment type="caution">
    <text evidence="17">The sequence shown here is derived from an EMBL/GenBank/DDBJ whole genome shotgun (WGS) entry which is preliminary data.</text>
</comment>
<dbReference type="InterPro" id="IPR011335">
    <property type="entry name" value="Restrct_endonuc-II-like"/>
</dbReference>
<dbReference type="InterPro" id="IPR014152">
    <property type="entry name" value="AddA"/>
</dbReference>
<dbReference type="InterPro" id="IPR027417">
    <property type="entry name" value="P-loop_NTPase"/>
</dbReference>
<comment type="catalytic activity">
    <reaction evidence="12 13">
        <text>ATP + H2O = ADP + phosphate + H(+)</text>
        <dbReference type="Rhea" id="RHEA:13065"/>
        <dbReference type="ChEBI" id="CHEBI:15377"/>
        <dbReference type="ChEBI" id="CHEBI:15378"/>
        <dbReference type="ChEBI" id="CHEBI:30616"/>
        <dbReference type="ChEBI" id="CHEBI:43474"/>
        <dbReference type="ChEBI" id="CHEBI:456216"/>
        <dbReference type="EC" id="5.6.2.4"/>
    </reaction>
</comment>
<evidence type="ECO:0000259" key="15">
    <source>
        <dbReference type="PROSITE" id="PS51198"/>
    </source>
</evidence>
<evidence type="ECO:0000256" key="6">
    <source>
        <dbReference type="ARBA" id="ARBA00022839"/>
    </source>
</evidence>
<dbReference type="Gene3D" id="3.40.50.300">
    <property type="entry name" value="P-loop containing nucleotide triphosphate hydrolases"/>
    <property type="match status" value="3"/>
</dbReference>
<evidence type="ECO:0000256" key="11">
    <source>
        <dbReference type="ARBA" id="ARBA00034617"/>
    </source>
</evidence>
<dbReference type="SUPFAM" id="SSF52980">
    <property type="entry name" value="Restriction endonuclease-like"/>
    <property type="match status" value="1"/>
</dbReference>
<dbReference type="Pfam" id="PF00580">
    <property type="entry name" value="UvrD-helicase"/>
    <property type="match status" value="1"/>
</dbReference>
<dbReference type="EC" id="3.1.-.-" evidence="13"/>
<dbReference type="RefSeq" id="WP_380963259.1">
    <property type="nucleotide sequence ID" value="NZ_JBHTCO010000002.1"/>
</dbReference>
<dbReference type="NCBIfam" id="TIGR02785">
    <property type="entry name" value="addA_Gpos"/>
    <property type="match status" value="1"/>
</dbReference>
<comment type="subunit">
    <text evidence="13">Heterodimer of AddA and AddB/RexB.</text>
</comment>
<organism evidence="17 18">
    <name type="scientific">Scopulibacillus cellulosilyticus</name>
    <dbReference type="NCBI Taxonomy" id="2665665"/>
    <lineage>
        <taxon>Bacteria</taxon>
        <taxon>Bacillati</taxon>
        <taxon>Bacillota</taxon>
        <taxon>Bacilli</taxon>
        <taxon>Bacillales</taxon>
        <taxon>Sporolactobacillaceae</taxon>
        <taxon>Scopulibacillus</taxon>
    </lineage>
</organism>
<comment type="similarity">
    <text evidence="13">Belongs to the helicase family. AddA subfamily.</text>
</comment>
<evidence type="ECO:0000256" key="3">
    <source>
        <dbReference type="ARBA" id="ARBA00022763"/>
    </source>
</evidence>
<dbReference type="PROSITE" id="PS51217">
    <property type="entry name" value="UVRD_HELICASE_CTER"/>
    <property type="match status" value="1"/>
</dbReference>
<dbReference type="SUPFAM" id="SSF52540">
    <property type="entry name" value="P-loop containing nucleoside triphosphate hydrolases"/>
    <property type="match status" value="1"/>
</dbReference>
<protein>
    <recommendedName>
        <fullName evidence="13">ATP-dependent helicase/nuclease subunit A</fullName>
        <ecNumber evidence="13">3.1.-.-</ecNumber>
        <ecNumber evidence="13">5.6.2.4</ecNumber>
    </recommendedName>
    <alternativeName>
        <fullName evidence="13">ATP-dependent helicase/nuclease AddA</fullName>
    </alternativeName>
    <alternativeName>
        <fullName evidence="13">DNA 3'-5' helicase AddA</fullName>
    </alternativeName>
</protein>
<keyword evidence="10 13" id="KW-0413">Isomerase</keyword>
<evidence type="ECO:0000256" key="4">
    <source>
        <dbReference type="ARBA" id="ARBA00022801"/>
    </source>
</evidence>
<dbReference type="PANTHER" id="PTHR11070:SF48">
    <property type="entry name" value="ATP-DEPENDENT HELICASE_NUCLEASE SUBUNIT A"/>
    <property type="match status" value="1"/>
</dbReference>
<dbReference type="InterPro" id="IPR014017">
    <property type="entry name" value="DNA_helicase_UvrD-like_C"/>
</dbReference>
<dbReference type="PANTHER" id="PTHR11070">
    <property type="entry name" value="UVRD / RECB / PCRA DNA HELICASE FAMILY MEMBER"/>
    <property type="match status" value="1"/>
</dbReference>
<evidence type="ECO:0000256" key="7">
    <source>
        <dbReference type="ARBA" id="ARBA00022840"/>
    </source>
</evidence>
<evidence type="ECO:0000256" key="9">
    <source>
        <dbReference type="ARBA" id="ARBA00023204"/>
    </source>
</evidence>
<dbReference type="PROSITE" id="PS51198">
    <property type="entry name" value="UVRD_HELICASE_ATP_BIND"/>
    <property type="match status" value="1"/>
</dbReference>
<keyword evidence="4 13" id="KW-0378">Hydrolase</keyword>
<evidence type="ECO:0000256" key="12">
    <source>
        <dbReference type="ARBA" id="ARBA00048988"/>
    </source>
</evidence>
<dbReference type="CDD" id="cd17932">
    <property type="entry name" value="DEXQc_UvrD"/>
    <property type="match status" value="1"/>
</dbReference>
<evidence type="ECO:0000256" key="10">
    <source>
        <dbReference type="ARBA" id="ARBA00023235"/>
    </source>
</evidence>
<evidence type="ECO:0000256" key="2">
    <source>
        <dbReference type="ARBA" id="ARBA00022741"/>
    </source>
</evidence>
<dbReference type="GO" id="GO:0016787">
    <property type="term" value="F:hydrolase activity"/>
    <property type="evidence" value="ECO:0007669"/>
    <property type="project" value="UniProtKB-KW"/>
</dbReference>
<dbReference type="InterPro" id="IPR000212">
    <property type="entry name" value="DNA_helicase_UvrD/REP"/>
</dbReference>
<keyword evidence="18" id="KW-1185">Reference proteome</keyword>
<dbReference type="Pfam" id="PF13361">
    <property type="entry name" value="UvrD_C"/>
    <property type="match status" value="1"/>
</dbReference>
<dbReference type="InterPro" id="IPR014016">
    <property type="entry name" value="UvrD-like_ATP-bd"/>
</dbReference>
<dbReference type="InterPro" id="IPR011604">
    <property type="entry name" value="PDDEXK-like_dom_sf"/>
</dbReference>
<dbReference type="EMBL" id="JBHTCO010000002">
    <property type="protein sequence ID" value="MFC7391837.1"/>
    <property type="molecule type" value="Genomic_DNA"/>
</dbReference>